<accession>A0ABY8QVA2</accession>
<feature type="transmembrane region" description="Helical" evidence="1">
    <location>
        <begin position="65"/>
        <end position="86"/>
    </location>
</feature>
<dbReference type="EMBL" id="CP090958">
    <property type="protein sequence ID" value="WGW12964.1"/>
    <property type="molecule type" value="Genomic_DNA"/>
</dbReference>
<keyword evidence="3" id="KW-1185">Reference proteome</keyword>
<organism evidence="2 3">
    <name type="scientific">Saxibacter everestensis</name>
    <dbReference type="NCBI Taxonomy" id="2909229"/>
    <lineage>
        <taxon>Bacteria</taxon>
        <taxon>Bacillati</taxon>
        <taxon>Actinomycetota</taxon>
        <taxon>Actinomycetes</taxon>
        <taxon>Micrococcales</taxon>
        <taxon>Brevibacteriaceae</taxon>
        <taxon>Saxibacter</taxon>
    </lineage>
</organism>
<keyword evidence="1" id="KW-1133">Transmembrane helix</keyword>
<gene>
    <name evidence="2" type="ORF">LWF01_04110</name>
</gene>
<keyword evidence="1" id="KW-0812">Transmembrane</keyword>
<dbReference type="Proteomes" id="UP001209083">
    <property type="component" value="Chromosome"/>
</dbReference>
<keyword evidence="1" id="KW-0472">Membrane</keyword>
<name>A0ABY8QVA2_9MICO</name>
<protein>
    <recommendedName>
        <fullName evidence="4">Integral membrane protein</fullName>
    </recommendedName>
</protein>
<reference evidence="2 3" key="1">
    <citation type="submission" date="2023-05" db="EMBL/GenBank/DDBJ databases">
        <title>Lithophilousrod everest ZFBP1038 complete genpme.</title>
        <authorList>
            <person name="Tian M."/>
        </authorList>
    </citation>
    <scope>NUCLEOTIDE SEQUENCE [LARGE SCALE GENOMIC DNA]</scope>
    <source>
        <strain evidence="2 3">ZFBP1038</strain>
    </source>
</reference>
<sequence>MIDLLTWLLLGASVLMALWALVLTFANKPTGLPVFFGLALVELLLLIQLVVAIVLFSQGADADGVLFFGYLLTAIIIVPAAGFWALAETSRWGAGVLTIGCATTAIMVERMVQIWAQ</sequence>
<evidence type="ECO:0000313" key="3">
    <source>
        <dbReference type="Proteomes" id="UP001209083"/>
    </source>
</evidence>
<evidence type="ECO:0008006" key="4">
    <source>
        <dbReference type="Google" id="ProtNLM"/>
    </source>
</evidence>
<dbReference type="RefSeq" id="WP_349639772.1">
    <property type="nucleotide sequence ID" value="NZ_CP090958.1"/>
</dbReference>
<feature type="transmembrane region" description="Helical" evidence="1">
    <location>
        <begin position="92"/>
        <end position="112"/>
    </location>
</feature>
<feature type="transmembrane region" description="Helical" evidence="1">
    <location>
        <begin position="34"/>
        <end position="56"/>
    </location>
</feature>
<evidence type="ECO:0000256" key="1">
    <source>
        <dbReference type="SAM" id="Phobius"/>
    </source>
</evidence>
<proteinExistence type="predicted"/>
<evidence type="ECO:0000313" key="2">
    <source>
        <dbReference type="EMBL" id="WGW12964.1"/>
    </source>
</evidence>